<accession>A0ABP1F7X6</accession>
<keyword evidence="5" id="KW-1185">Reference proteome</keyword>
<dbReference type="SMART" id="SM00448">
    <property type="entry name" value="REC"/>
    <property type="match status" value="1"/>
</dbReference>
<dbReference type="PANTHER" id="PTHR37299:SF1">
    <property type="entry name" value="STAGE 0 SPORULATION PROTEIN A HOMOLOG"/>
    <property type="match status" value="1"/>
</dbReference>
<dbReference type="Gene3D" id="2.40.50.1020">
    <property type="entry name" value="LytTr DNA-binding domain"/>
    <property type="match status" value="1"/>
</dbReference>
<comment type="caution">
    <text evidence="4">The sequence shown here is derived from an EMBL/GenBank/DDBJ whole genome shotgun (WGS) entry which is preliminary data.</text>
</comment>
<dbReference type="Pfam" id="PF00072">
    <property type="entry name" value="Response_reg"/>
    <property type="match status" value="1"/>
</dbReference>
<dbReference type="PROSITE" id="PS50930">
    <property type="entry name" value="HTH_LYTTR"/>
    <property type="match status" value="1"/>
</dbReference>
<evidence type="ECO:0000259" key="2">
    <source>
        <dbReference type="PROSITE" id="PS50110"/>
    </source>
</evidence>
<dbReference type="InterPro" id="IPR011006">
    <property type="entry name" value="CheY-like_superfamily"/>
</dbReference>
<evidence type="ECO:0000256" key="1">
    <source>
        <dbReference type="PROSITE-ProRule" id="PRU00169"/>
    </source>
</evidence>
<dbReference type="Pfam" id="PF04397">
    <property type="entry name" value="LytTR"/>
    <property type="match status" value="1"/>
</dbReference>
<keyword evidence="1" id="KW-0597">Phosphoprotein</keyword>
<proteinExistence type="predicted"/>
<dbReference type="RefSeq" id="WP_348702540.1">
    <property type="nucleotide sequence ID" value="NZ_CAXIYA010000004.1"/>
</dbReference>
<dbReference type="SUPFAM" id="SSF52172">
    <property type="entry name" value="CheY-like"/>
    <property type="match status" value="1"/>
</dbReference>
<reference evidence="4 5" key="1">
    <citation type="submission" date="2024-05" db="EMBL/GenBank/DDBJ databases">
        <authorList>
            <person name="Duchaud E."/>
        </authorList>
    </citation>
    <scope>NUCLEOTIDE SEQUENCE [LARGE SCALE GENOMIC DNA]</scope>
    <source>
        <strain evidence="4">Ena-SAMPLE-TAB-13-05-2024-13:56:06:370-140305</strain>
    </source>
</reference>
<dbReference type="EMBL" id="CAXJRC010000005">
    <property type="protein sequence ID" value="CAL2105332.1"/>
    <property type="molecule type" value="Genomic_DNA"/>
</dbReference>
<organism evidence="4 5">
    <name type="scientific">Tenacibaculum vairaonense</name>
    <dbReference type="NCBI Taxonomy" id="3137860"/>
    <lineage>
        <taxon>Bacteria</taxon>
        <taxon>Pseudomonadati</taxon>
        <taxon>Bacteroidota</taxon>
        <taxon>Flavobacteriia</taxon>
        <taxon>Flavobacteriales</taxon>
        <taxon>Flavobacteriaceae</taxon>
        <taxon>Tenacibaculum</taxon>
    </lineage>
</organism>
<feature type="domain" description="HTH LytTR-type" evidence="3">
    <location>
        <begin position="133"/>
        <end position="231"/>
    </location>
</feature>
<feature type="domain" description="Response regulatory" evidence="2">
    <location>
        <begin position="3"/>
        <end position="115"/>
    </location>
</feature>
<protein>
    <submittedName>
        <fullName evidence="4">Two-component system, LytTR family, response regulator</fullName>
    </submittedName>
</protein>
<dbReference type="PANTHER" id="PTHR37299">
    <property type="entry name" value="TRANSCRIPTIONAL REGULATOR-RELATED"/>
    <property type="match status" value="1"/>
</dbReference>
<evidence type="ECO:0000313" key="4">
    <source>
        <dbReference type="EMBL" id="CAL2105332.1"/>
    </source>
</evidence>
<dbReference type="PROSITE" id="PS50110">
    <property type="entry name" value="RESPONSE_REGULATORY"/>
    <property type="match status" value="1"/>
</dbReference>
<sequence length="234" mass="26958">MHKVIIIDDEQLAIDVIQLYLDKFPNYKVLKTFTDPLPALDYLKNNTIDIVFSDIEMSFISGLDIINLCKNKSIKFILVTSYSHYAVECFDLDVVDYLLKPVSFKRFTKAINRYESSLNSSNTNISSLSLGSFFIKDGDEYVKVFTEEIDYIEGMKDYVKIVCGKNFHVVLKTLKSLENLLASKDFIRVHKSYIIPLRKIIQYNGKCVLINSSEIPVGSSYRNNIKDFLDKNKL</sequence>
<evidence type="ECO:0000259" key="3">
    <source>
        <dbReference type="PROSITE" id="PS50930"/>
    </source>
</evidence>
<dbReference type="InterPro" id="IPR001789">
    <property type="entry name" value="Sig_transdc_resp-reg_receiver"/>
</dbReference>
<dbReference type="InterPro" id="IPR046947">
    <property type="entry name" value="LytR-like"/>
</dbReference>
<feature type="modified residue" description="4-aspartylphosphate" evidence="1">
    <location>
        <position position="54"/>
    </location>
</feature>
<dbReference type="InterPro" id="IPR007492">
    <property type="entry name" value="LytTR_DNA-bd_dom"/>
</dbReference>
<dbReference type="Proteomes" id="UP001497602">
    <property type="component" value="Unassembled WGS sequence"/>
</dbReference>
<dbReference type="Gene3D" id="3.40.50.2300">
    <property type="match status" value="1"/>
</dbReference>
<gene>
    <name evidence="4" type="ORF">T190115A13A_140099</name>
</gene>
<name>A0ABP1F7X6_9FLAO</name>
<evidence type="ECO:0000313" key="5">
    <source>
        <dbReference type="Proteomes" id="UP001497602"/>
    </source>
</evidence>
<dbReference type="SMART" id="SM00850">
    <property type="entry name" value="LytTR"/>
    <property type="match status" value="1"/>
</dbReference>